<reference evidence="2" key="2">
    <citation type="submission" date="2020-06" db="EMBL/GenBank/DDBJ databases">
        <authorList>
            <person name="Sheffer M."/>
        </authorList>
    </citation>
    <scope>NUCLEOTIDE SEQUENCE</scope>
</reference>
<name>A0A8T0ENY4_ARGBR</name>
<sequence length="173" mass="19212">MKLFWIIILCSAILTVALSKPSGAKRLSRESSKVHSDTLAAPRVMVKRSPEDDNGMNTKSELRFILSSQFAKTPDLEDPESNFKMKLFWIIALCAAVLSIALTKPSGSKRLTRESSNLHSDTLTDPRVVVKRSVNSDNWMNRVLGATDSQNRGLLTGIFRFVGGILKFIGKIF</sequence>
<dbReference type="Proteomes" id="UP000807504">
    <property type="component" value="Unassembled WGS sequence"/>
</dbReference>
<protein>
    <submittedName>
        <fullName evidence="2">Uncharacterized protein</fullName>
    </submittedName>
</protein>
<comment type="caution">
    <text evidence="2">The sequence shown here is derived from an EMBL/GenBank/DDBJ whole genome shotgun (WGS) entry which is preliminary data.</text>
</comment>
<reference evidence="2" key="1">
    <citation type="journal article" date="2020" name="bioRxiv">
        <title>Chromosome-level reference genome of the European wasp spider Argiope bruennichi: a resource for studies on range expansion and evolutionary adaptation.</title>
        <authorList>
            <person name="Sheffer M.M."/>
            <person name="Hoppe A."/>
            <person name="Krehenwinkel H."/>
            <person name="Uhl G."/>
            <person name="Kuss A.W."/>
            <person name="Jensen L."/>
            <person name="Jensen C."/>
            <person name="Gillespie R.G."/>
            <person name="Hoff K.J."/>
            <person name="Prost S."/>
        </authorList>
    </citation>
    <scope>NUCLEOTIDE SEQUENCE</scope>
</reference>
<evidence type="ECO:0000256" key="1">
    <source>
        <dbReference type="SAM" id="SignalP"/>
    </source>
</evidence>
<evidence type="ECO:0000313" key="3">
    <source>
        <dbReference type="Proteomes" id="UP000807504"/>
    </source>
</evidence>
<organism evidence="2 3">
    <name type="scientific">Argiope bruennichi</name>
    <name type="common">Wasp spider</name>
    <name type="synonym">Aranea bruennichi</name>
    <dbReference type="NCBI Taxonomy" id="94029"/>
    <lineage>
        <taxon>Eukaryota</taxon>
        <taxon>Metazoa</taxon>
        <taxon>Ecdysozoa</taxon>
        <taxon>Arthropoda</taxon>
        <taxon>Chelicerata</taxon>
        <taxon>Arachnida</taxon>
        <taxon>Araneae</taxon>
        <taxon>Araneomorphae</taxon>
        <taxon>Entelegynae</taxon>
        <taxon>Araneoidea</taxon>
        <taxon>Araneidae</taxon>
        <taxon>Argiope</taxon>
    </lineage>
</organism>
<gene>
    <name evidence="2" type="ORF">HNY73_013915</name>
</gene>
<proteinExistence type="predicted"/>
<keyword evidence="1" id="KW-0732">Signal</keyword>
<accession>A0A8T0ENY4</accession>
<dbReference type="AlphaFoldDB" id="A0A8T0ENY4"/>
<evidence type="ECO:0000313" key="2">
    <source>
        <dbReference type="EMBL" id="KAF8776984.1"/>
    </source>
</evidence>
<feature type="signal peptide" evidence="1">
    <location>
        <begin position="1"/>
        <end position="19"/>
    </location>
</feature>
<feature type="chain" id="PRO_5035731369" evidence="1">
    <location>
        <begin position="20"/>
        <end position="173"/>
    </location>
</feature>
<keyword evidence="3" id="KW-1185">Reference proteome</keyword>
<dbReference type="EMBL" id="JABXBU010002072">
    <property type="protein sequence ID" value="KAF8776984.1"/>
    <property type="molecule type" value="Genomic_DNA"/>
</dbReference>